<feature type="compositionally biased region" description="Polar residues" evidence="1">
    <location>
        <begin position="294"/>
        <end position="305"/>
    </location>
</feature>
<dbReference type="OrthoDB" id="5972703at2759"/>
<accession>A0A9X0CFV2</accession>
<dbReference type="InterPro" id="IPR011029">
    <property type="entry name" value="DEATH-like_dom_sf"/>
</dbReference>
<keyword evidence="3" id="KW-1185">Reference proteome</keyword>
<proteinExistence type="predicted"/>
<evidence type="ECO:0000256" key="1">
    <source>
        <dbReference type="SAM" id="MobiDB-lite"/>
    </source>
</evidence>
<organism evidence="2 3">
    <name type="scientific">Desmophyllum pertusum</name>
    <dbReference type="NCBI Taxonomy" id="174260"/>
    <lineage>
        <taxon>Eukaryota</taxon>
        <taxon>Metazoa</taxon>
        <taxon>Cnidaria</taxon>
        <taxon>Anthozoa</taxon>
        <taxon>Hexacorallia</taxon>
        <taxon>Scleractinia</taxon>
        <taxon>Caryophylliina</taxon>
        <taxon>Caryophylliidae</taxon>
        <taxon>Desmophyllum</taxon>
    </lineage>
</organism>
<reference evidence="2" key="1">
    <citation type="submission" date="2023-01" db="EMBL/GenBank/DDBJ databases">
        <title>Genome assembly of the deep-sea coral Lophelia pertusa.</title>
        <authorList>
            <person name="Herrera S."/>
            <person name="Cordes E."/>
        </authorList>
    </citation>
    <scope>NUCLEOTIDE SEQUENCE</scope>
    <source>
        <strain evidence="2">USNM1676648</strain>
        <tissue evidence="2">Polyp</tissue>
    </source>
</reference>
<gene>
    <name evidence="2" type="ORF">OS493_005840</name>
</gene>
<sequence>MAQGRQGSRNISNSMCNIRKQVPGNQLATTGSGCVLRWPWGIDVKLHGQTPTTQTFLVTTSQVVSKSDLSSNTAWRADFLPVKWLGTEKFSLNRVPVHEVPIPSQNYEVSLILIPTESLHKQKKVSRIRKNELQSVRPQICHQRASESEHQGQTADTKQPLYCHVLLEISSSTHGKFSLQSYLLCMEESGSYFLQAIGNKAKLKTENDFQPTEKPRGSDKRSGYRSLFWNGAYILCDANILHTGDNWPVSHVEINPEPTNTANSELEGCSGGGDDGGESQNSGTGNDSDENKNLNENSIPSLSIKTSKKKDNLEGSGDFESRSKTSTEDKETGSRSDVEEAAQDLKLETNEQMHSNQSEPTELSYVSQTREGNGDDDTEAETRRSGDGEEEEISSHQAERRSVNEPDPDSTASDDSKNDGTIEVEEVAISGRKDQETGGQLGNGIHQGPKAKGPSLTRCYSAQPTMSPRTQKKVSKSHNVMPPIPLQSGALVADEIMKKVYVMRALSRHLDPSCRGIENWVHLANLNDVSTDLHSKCSRSEAMFKVLAASDPDLCIGTVKGHLNVLQINKVKDHLESLDDHMNIGDFLESADPHIPGRVFIMLDLIPDEKWEKLGVELGVERQDLTGIKIDCANQHQNPAQDVIEMIHAANPTMTIGQFKTHLKDIKRSDVKQKLDHLKESWTIGDLRDDLDLMRVVTSMLNGADNPRLKNYKDLADACGISSERYKYLQPPCSDSPTEVVLEDIVVRRPKFTVEELFTDLRDMKRSDVIEAISCYFVEKDMKAMKRKLKIINE</sequence>
<dbReference type="SUPFAM" id="SSF47986">
    <property type="entry name" value="DEATH domain"/>
    <property type="match status" value="1"/>
</dbReference>
<name>A0A9X0CFV2_9CNID</name>
<dbReference type="Proteomes" id="UP001163046">
    <property type="component" value="Unassembled WGS sequence"/>
</dbReference>
<dbReference type="Gene3D" id="1.10.533.10">
    <property type="entry name" value="Death Domain, Fas"/>
    <property type="match status" value="2"/>
</dbReference>
<evidence type="ECO:0000313" key="3">
    <source>
        <dbReference type="Proteomes" id="UP001163046"/>
    </source>
</evidence>
<dbReference type="PANTHER" id="PTHR14657:SF2">
    <property type="entry name" value="IGF-LIKE FAMILY RECEPTOR 1"/>
    <property type="match status" value="1"/>
</dbReference>
<protein>
    <recommendedName>
        <fullName evidence="4">Death domain-containing protein</fullName>
    </recommendedName>
</protein>
<dbReference type="CDD" id="cd01670">
    <property type="entry name" value="Death"/>
    <property type="match status" value="1"/>
</dbReference>
<evidence type="ECO:0008006" key="4">
    <source>
        <dbReference type="Google" id="ProtNLM"/>
    </source>
</evidence>
<dbReference type="PROSITE" id="PS51257">
    <property type="entry name" value="PROKAR_LIPOPROTEIN"/>
    <property type="match status" value="1"/>
</dbReference>
<dbReference type="EMBL" id="MU827779">
    <property type="protein sequence ID" value="KAJ7339442.1"/>
    <property type="molecule type" value="Genomic_DNA"/>
</dbReference>
<feature type="region of interest" description="Disordered" evidence="1">
    <location>
        <begin position="252"/>
        <end position="457"/>
    </location>
</feature>
<feature type="compositionally biased region" description="Basic and acidic residues" evidence="1">
    <location>
        <begin position="380"/>
        <end position="404"/>
    </location>
</feature>
<feature type="compositionally biased region" description="Basic and acidic residues" evidence="1">
    <location>
        <begin position="309"/>
        <end position="351"/>
    </location>
</feature>
<dbReference type="AlphaFoldDB" id="A0A9X0CFV2"/>
<dbReference type="PANTHER" id="PTHR14657">
    <property type="entry name" value="IGF-LIKE FAMILY RECEPTOR 1"/>
    <property type="match status" value="1"/>
</dbReference>
<dbReference type="GO" id="GO:0005886">
    <property type="term" value="C:plasma membrane"/>
    <property type="evidence" value="ECO:0007669"/>
    <property type="project" value="TreeGrafter"/>
</dbReference>
<feature type="compositionally biased region" description="Polar residues" evidence="1">
    <location>
        <begin position="352"/>
        <end position="371"/>
    </location>
</feature>
<comment type="caution">
    <text evidence="2">The sequence shown here is derived from an EMBL/GenBank/DDBJ whole genome shotgun (WGS) entry which is preliminary data.</text>
</comment>
<dbReference type="InterPro" id="IPR042355">
    <property type="entry name" value="IGFLR1"/>
</dbReference>
<evidence type="ECO:0000313" key="2">
    <source>
        <dbReference type="EMBL" id="KAJ7339442.1"/>
    </source>
</evidence>